<evidence type="ECO:0000256" key="1">
    <source>
        <dbReference type="ARBA" id="ARBA00004141"/>
    </source>
</evidence>
<accession>A0A226EV56</accession>
<feature type="region of interest" description="Disordered" evidence="9">
    <location>
        <begin position="1337"/>
        <end position="1356"/>
    </location>
</feature>
<dbReference type="InterPro" id="IPR003593">
    <property type="entry name" value="AAA+_ATPase"/>
</dbReference>
<feature type="compositionally biased region" description="Polar residues" evidence="9">
    <location>
        <begin position="1340"/>
        <end position="1356"/>
    </location>
</feature>
<evidence type="ECO:0000256" key="5">
    <source>
        <dbReference type="ARBA" id="ARBA00022741"/>
    </source>
</evidence>
<dbReference type="InterPro" id="IPR027417">
    <property type="entry name" value="P-loop_NTPase"/>
</dbReference>
<feature type="transmembrane region" description="Helical" evidence="10">
    <location>
        <begin position="360"/>
        <end position="382"/>
    </location>
</feature>
<evidence type="ECO:0000313" key="13">
    <source>
        <dbReference type="EMBL" id="OXA61057.1"/>
    </source>
</evidence>
<proteinExistence type="inferred from homology"/>
<feature type="transmembrane region" description="Helical" evidence="10">
    <location>
        <begin position="1020"/>
        <end position="1039"/>
    </location>
</feature>
<keyword evidence="5" id="KW-0547">Nucleotide-binding</keyword>
<dbReference type="CDD" id="cd03250">
    <property type="entry name" value="ABCC_MRP_domain1"/>
    <property type="match status" value="1"/>
</dbReference>
<sequence length="1356" mass="152822">MTQPLPKSPREDASFLSKLLFWWLLKLLRLGYKRDLELSDLFRVPKDDLSNSLGDKLSAAWEEELTLAKKSLGKRTASLRRALIKVFGWSYAALGIFAFTEECFLKIIQPICLGYLIRFFGGEFQTELNGNMGYVFASGLVLGSICYTFMHHPFFFETQHVGMRMRVACSSVIYRKSLKLSQSALGDTTIGQLVNLLSNDVNRFDIGMGMLHYIWIGPIQLGIVIYILWSKFGWSCLVGVALLVLFVPFQSQMGKLFGSLRVQVAIRTDRRVRVMNEIISAMRVIKMYTWERPFALLVAETREDEVKYIKKTAILKAINLSLYYISSKIIVFLTLLSYVLTGNFLTAEKVFVTLSLYNSVRLVMTLFFPNGVAQLAELFVSVNRLQNFLMMENRELSPQAISFQSAHEYGKSQKQPEAEIRMTKVTAKWTSKSEEPTLTDITLNVKRGQLLGVIGPVGCGKGSLLQAILRELPITSGTLHVSGKVAYTSQEPWVFGGSIKENIIFGGQFDAEKYERVIQTCALSRDLSLLPFGDNTLARVNLARAVYADSDIYLLDDPLSAVDAEVGRHLFENCIIDALKDKTTPQAQDLLESTSQKTLKYKGTGMEVLTRSKSQPQIRRSASMSIISEMGALGNPFVPEEFEWEEEPAIMRSYGQQPHYDISRRMSKPLVPTVRLRPKKKSLSSSSSSNGDHPRDENSPLIPKVHEEQRSTGDISVFLYWRYIRAGSSLFALTILFFSNILVQILFSGSDYWLQYWTKNEEARFSPVLDEQDFESGDFDAGFKIENSSFYKENSTSSLSLDSEREMEVWIYSGIIGVLFVISLIRTAGFLTMCLTSSVNLHKMLFNGVLRAPMRFFEINPVGRILNRFAKDIGIVDETLPSTLFDTMDIFLQFIGVIVIVCTVNQFLLIPSAILGILFYFVRRFYLETARSVKRLEGIARSPVFSHLSTSLYGLTTIRAFGVEGQFERQFDAYQDLHSSSWYLFLATARWLGIFVDWCSVGFIAAVTFSFLFMRQEGAAVGLAISSAMTLTGMFQWGVRQSAETENHMVSVERVLEYSALEPEAALVSSVGPPKSWPLKSQIVMKKMTLRYGEDAPVLNEISCTILPKEKVGRHCWSDWSREIFLNYGLNLTPHLDETFHRLNFALFMISALFRIAEPCSGTIEIDGIDVMSIGLHELRSKISIIPQDPVLFIGTLRRNLDPFNDYDDDQLWQVLEDVHLAQAVREMQAGLDTQIAEGGSNFSVGQRQLICLGRAILRRNKVLILDEVMDSDRILVLDAGRIMEFDEPYKLLLNTRSSLHQLVQQTGKTSAGKLINVAKGVHDKKQRLSMSSVAEIGENGSSTAGSNTSVEDSVF</sequence>
<evidence type="ECO:0000256" key="10">
    <source>
        <dbReference type="SAM" id="Phobius"/>
    </source>
</evidence>
<feature type="transmembrane region" description="Helical" evidence="10">
    <location>
        <begin position="809"/>
        <end position="835"/>
    </location>
</feature>
<keyword evidence="4 10" id="KW-0812">Transmembrane</keyword>
<dbReference type="OrthoDB" id="6500128at2759"/>
<feature type="transmembrane region" description="Helical" evidence="10">
    <location>
        <begin position="890"/>
        <end position="922"/>
    </location>
</feature>
<name>A0A226EV56_FOLCA</name>
<dbReference type="InterPro" id="IPR017871">
    <property type="entry name" value="ABC_transporter-like_CS"/>
</dbReference>
<evidence type="ECO:0000259" key="11">
    <source>
        <dbReference type="PROSITE" id="PS50893"/>
    </source>
</evidence>
<feature type="compositionally biased region" description="Basic and acidic residues" evidence="9">
    <location>
        <begin position="692"/>
        <end position="706"/>
    </location>
</feature>
<evidence type="ECO:0000256" key="6">
    <source>
        <dbReference type="ARBA" id="ARBA00022840"/>
    </source>
</evidence>
<comment type="subcellular location">
    <subcellularLocation>
        <location evidence="1">Membrane</location>
        <topology evidence="1">Multi-pass membrane protein</topology>
    </subcellularLocation>
</comment>
<evidence type="ECO:0000256" key="8">
    <source>
        <dbReference type="ARBA" id="ARBA00023136"/>
    </source>
</evidence>
<dbReference type="InterPro" id="IPR050173">
    <property type="entry name" value="ABC_transporter_C-like"/>
</dbReference>
<feature type="transmembrane region" description="Helical" evidence="10">
    <location>
        <begin position="82"/>
        <end position="100"/>
    </location>
</feature>
<dbReference type="OMA" id="FWNIIVI"/>
<dbReference type="PANTHER" id="PTHR24223:SF456">
    <property type="entry name" value="MULTIDRUG RESISTANCE-ASSOCIATED PROTEIN LETHAL(2)03659"/>
    <property type="match status" value="1"/>
</dbReference>
<dbReference type="SUPFAM" id="SSF52540">
    <property type="entry name" value="P-loop containing nucleoside triphosphate hydrolases"/>
    <property type="match status" value="2"/>
</dbReference>
<dbReference type="Gene3D" id="3.40.50.300">
    <property type="entry name" value="P-loop containing nucleotide triphosphate hydrolases"/>
    <property type="match status" value="2"/>
</dbReference>
<feature type="transmembrane region" description="Helical" evidence="10">
    <location>
        <begin position="232"/>
        <end position="249"/>
    </location>
</feature>
<dbReference type="GO" id="GO:0016020">
    <property type="term" value="C:membrane"/>
    <property type="evidence" value="ECO:0007669"/>
    <property type="project" value="UniProtKB-SubCell"/>
</dbReference>
<evidence type="ECO:0000256" key="9">
    <source>
        <dbReference type="SAM" id="MobiDB-lite"/>
    </source>
</evidence>
<organism evidence="13 14">
    <name type="scientific">Folsomia candida</name>
    <name type="common">Springtail</name>
    <dbReference type="NCBI Taxonomy" id="158441"/>
    <lineage>
        <taxon>Eukaryota</taxon>
        <taxon>Metazoa</taxon>
        <taxon>Ecdysozoa</taxon>
        <taxon>Arthropoda</taxon>
        <taxon>Hexapoda</taxon>
        <taxon>Collembola</taxon>
        <taxon>Entomobryomorpha</taxon>
        <taxon>Isotomoidea</taxon>
        <taxon>Isotomidae</taxon>
        <taxon>Proisotominae</taxon>
        <taxon>Folsomia</taxon>
    </lineage>
</organism>
<protein>
    <submittedName>
        <fullName evidence="13">Multidrug resistance-associated protein 4</fullName>
    </submittedName>
</protein>
<dbReference type="PROSITE" id="PS00211">
    <property type="entry name" value="ABC_TRANSPORTER_1"/>
    <property type="match status" value="1"/>
</dbReference>
<dbReference type="SMART" id="SM00382">
    <property type="entry name" value="AAA"/>
    <property type="match status" value="1"/>
</dbReference>
<dbReference type="PROSITE" id="PS50893">
    <property type="entry name" value="ABC_TRANSPORTER_2"/>
    <property type="match status" value="1"/>
</dbReference>
<evidence type="ECO:0000313" key="14">
    <source>
        <dbReference type="Proteomes" id="UP000198287"/>
    </source>
</evidence>
<dbReference type="Proteomes" id="UP000198287">
    <property type="component" value="Unassembled WGS sequence"/>
</dbReference>
<dbReference type="FunFam" id="1.20.1560.10:FF:000014">
    <property type="entry name" value="Multidrug resistance-associated protein member 4"/>
    <property type="match status" value="1"/>
</dbReference>
<feature type="transmembrane region" description="Helical" evidence="10">
    <location>
        <begin position="991"/>
        <end position="1013"/>
    </location>
</feature>
<feature type="transmembrane region" description="Helical" evidence="10">
    <location>
        <begin position="134"/>
        <end position="156"/>
    </location>
</feature>
<gene>
    <name evidence="13" type="ORF">Fcan01_04327</name>
</gene>
<dbReference type="GO" id="GO:0016887">
    <property type="term" value="F:ATP hydrolysis activity"/>
    <property type="evidence" value="ECO:0007669"/>
    <property type="project" value="InterPro"/>
</dbReference>
<evidence type="ECO:0000256" key="7">
    <source>
        <dbReference type="ARBA" id="ARBA00022989"/>
    </source>
</evidence>
<keyword evidence="6" id="KW-0067">ATP-binding</keyword>
<keyword evidence="14" id="KW-1185">Reference proteome</keyword>
<dbReference type="SUPFAM" id="SSF90123">
    <property type="entry name" value="ABC transporter transmembrane region"/>
    <property type="match status" value="2"/>
</dbReference>
<comment type="similarity">
    <text evidence="2">Belongs to the ABC transporter superfamily. ABCC family. Conjugate transporter (TC 3.A.1.208) subfamily.</text>
</comment>
<comment type="caution">
    <text evidence="13">The sequence shown here is derived from an EMBL/GenBank/DDBJ whole genome shotgun (WGS) entry which is preliminary data.</text>
</comment>
<feature type="transmembrane region" description="Helical" evidence="10">
    <location>
        <begin position="730"/>
        <end position="747"/>
    </location>
</feature>
<dbReference type="InterPro" id="IPR030240">
    <property type="entry name" value="ABCC4_TMD1"/>
</dbReference>
<keyword evidence="8 10" id="KW-0472">Membrane</keyword>
<dbReference type="FunFam" id="1.20.1560.10:FF:000026">
    <property type="entry name" value="Multidrug resistance-associated protein lethal(2)03659"/>
    <property type="match status" value="1"/>
</dbReference>
<dbReference type="Pfam" id="PF00664">
    <property type="entry name" value="ABC_membrane"/>
    <property type="match status" value="2"/>
</dbReference>
<keyword evidence="7 10" id="KW-1133">Transmembrane helix</keyword>
<feature type="domain" description="ABC transporter" evidence="11">
    <location>
        <begin position="420"/>
        <end position="630"/>
    </location>
</feature>
<feature type="domain" description="ABC transmembrane type-1" evidence="12">
    <location>
        <begin position="104"/>
        <end position="360"/>
    </location>
</feature>
<dbReference type="Pfam" id="PF00005">
    <property type="entry name" value="ABC_tran"/>
    <property type="match status" value="2"/>
</dbReference>
<dbReference type="PANTHER" id="PTHR24223">
    <property type="entry name" value="ATP-BINDING CASSETTE SUB-FAMILY C"/>
    <property type="match status" value="1"/>
</dbReference>
<dbReference type="GO" id="GO:0005524">
    <property type="term" value="F:ATP binding"/>
    <property type="evidence" value="ECO:0007669"/>
    <property type="project" value="UniProtKB-KW"/>
</dbReference>
<keyword evidence="3" id="KW-0813">Transport</keyword>
<dbReference type="PROSITE" id="PS50929">
    <property type="entry name" value="ABC_TM1F"/>
    <property type="match status" value="2"/>
</dbReference>
<feature type="transmembrane region" description="Helical" evidence="10">
    <location>
        <begin position="320"/>
        <end position="340"/>
    </location>
</feature>
<evidence type="ECO:0000256" key="4">
    <source>
        <dbReference type="ARBA" id="ARBA00022692"/>
    </source>
</evidence>
<feature type="domain" description="ABC transmembrane type-1" evidence="12">
    <location>
        <begin position="726"/>
        <end position="1047"/>
    </location>
</feature>
<evidence type="ECO:0000256" key="2">
    <source>
        <dbReference type="ARBA" id="ARBA00009726"/>
    </source>
</evidence>
<feature type="transmembrane region" description="Helical" evidence="10">
    <location>
        <begin position="206"/>
        <end position="226"/>
    </location>
</feature>
<dbReference type="EMBL" id="LNIX01000002">
    <property type="protein sequence ID" value="OXA61057.1"/>
    <property type="molecule type" value="Genomic_DNA"/>
</dbReference>
<dbReference type="CDD" id="cd18593">
    <property type="entry name" value="ABC_6TM_MRP4_D1_like"/>
    <property type="match status" value="1"/>
</dbReference>
<dbReference type="InterPro" id="IPR011527">
    <property type="entry name" value="ABC1_TM_dom"/>
</dbReference>
<reference evidence="13 14" key="1">
    <citation type="submission" date="2015-12" db="EMBL/GenBank/DDBJ databases">
        <title>The genome of Folsomia candida.</title>
        <authorList>
            <person name="Faddeeva A."/>
            <person name="Derks M.F."/>
            <person name="Anvar Y."/>
            <person name="Smit S."/>
            <person name="Van Straalen N."/>
            <person name="Roelofs D."/>
        </authorList>
    </citation>
    <scope>NUCLEOTIDE SEQUENCE [LARGE SCALE GENOMIC DNA]</scope>
    <source>
        <strain evidence="13 14">VU population</strain>
        <tissue evidence="13">Whole body</tissue>
    </source>
</reference>
<feature type="region of interest" description="Disordered" evidence="9">
    <location>
        <begin position="676"/>
        <end position="706"/>
    </location>
</feature>
<dbReference type="GO" id="GO:0140359">
    <property type="term" value="F:ABC-type transporter activity"/>
    <property type="evidence" value="ECO:0007669"/>
    <property type="project" value="InterPro"/>
</dbReference>
<dbReference type="InterPro" id="IPR036640">
    <property type="entry name" value="ABC1_TM_sf"/>
</dbReference>
<dbReference type="Gene3D" id="1.20.1560.10">
    <property type="entry name" value="ABC transporter type 1, transmembrane domain"/>
    <property type="match status" value="2"/>
</dbReference>
<evidence type="ECO:0000256" key="3">
    <source>
        <dbReference type="ARBA" id="ARBA00022448"/>
    </source>
</evidence>
<evidence type="ECO:0000259" key="12">
    <source>
        <dbReference type="PROSITE" id="PS50929"/>
    </source>
</evidence>
<dbReference type="InterPro" id="IPR003439">
    <property type="entry name" value="ABC_transporter-like_ATP-bd"/>
</dbReference>